<evidence type="ECO:0000313" key="2">
    <source>
        <dbReference type="Proteomes" id="UP000190130"/>
    </source>
</evidence>
<dbReference type="Proteomes" id="UP000190130">
    <property type="component" value="Unassembled WGS sequence"/>
</dbReference>
<proteinExistence type="predicted"/>
<reference evidence="1 2" key="1">
    <citation type="submission" date="2017-02" db="EMBL/GenBank/DDBJ databases">
        <authorList>
            <person name="Peterson S.W."/>
        </authorList>
    </citation>
    <scope>NUCLEOTIDE SEQUENCE [LARGE SCALE GENOMIC DNA]</scope>
    <source>
        <strain evidence="1 2">DSM 9653</strain>
    </source>
</reference>
<sequence>MSRLFRMTAYELCSDAVIRMQPDTVSAIFARQGEAVVADERVAEDGAAFALAGDALSSSGCAWLFEIGPAEARLRREEGLQPILSRIATAPEGELILRIDRVGSAAGAQTPAHRHRGPGIRRLVSGLLHAEVGGHFDRIEPGQAWFESGREDVVGTNVSGGDNSFVRVMLLPSELAGGASSFVAASPVDAAKPRAARIQILGERKI</sequence>
<name>A0A1T5H066_9HYPH</name>
<dbReference type="AlphaFoldDB" id="A0A1T5H066"/>
<evidence type="ECO:0000313" key="1">
    <source>
        <dbReference type="EMBL" id="SKC13920.1"/>
    </source>
</evidence>
<organism evidence="1 2">
    <name type="scientific">Bosea thiooxidans</name>
    <dbReference type="NCBI Taxonomy" id="53254"/>
    <lineage>
        <taxon>Bacteria</taxon>
        <taxon>Pseudomonadati</taxon>
        <taxon>Pseudomonadota</taxon>
        <taxon>Alphaproteobacteria</taxon>
        <taxon>Hyphomicrobiales</taxon>
        <taxon>Boseaceae</taxon>
        <taxon>Bosea</taxon>
    </lineage>
</organism>
<dbReference type="InterPro" id="IPR011051">
    <property type="entry name" value="RmlC_Cupin_sf"/>
</dbReference>
<accession>A0A1T5H066</accession>
<protein>
    <submittedName>
        <fullName evidence="1">Uncharacterized protein</fullName>
    </submittedName>
</protein>
<gene>
    <name evidence="1" type="ORF">SAMN05660750_04635</name>
</gene>
<dbReference type="EMBL" id="FUYX01000018">
    <property type="protein sequence ID" value="SKC13920.1"/>
    <property type="molecule type" value="Genomic_DNA"/>
</dbReference>
<dbReference type="SUPFAM" id="SSF51182">
    <property type="entry name" value="RmlC-like cupins"/>
    <property type="match status" value="1"/>
</dbReference>